<dbReference type="Proteomes" id="UP000187283">
    <property type="component" value="Unassembled WGS sequence"/>
</dbReference>
<evidence type="ECO:0000256" key="1">
    <source>
        <dbReference type="SAM" id="MobiDB-lite"/>
    </source>
</evidence>
<sequence>MTTPSQSITHLSWGPPPRGDKTIESWPHDVEMPCELYWESPSHVGGPTTGSPHVEATFYTQEQFIVINEDMDDDNYIDRTCQEKSFVLKRKISNLEGSIFPPRDPGAENLKLPKKCESLPNDDHAAYGHLRFVSNETSRCTESTYRRDGMFNPRPHVLQGNGIIRTK</sequence>
<proteinExistence type="predicted"/>
<dbReference type="OrthoDB" id="5691811at2759"/>
<organism evidence="2 3">
    <name type="scientific">Smittium culicis</name>
    <dbReference type="NCBI Taxonomy" id="133412"/>
    <lineage>
        <taxon>Eukaryota</taxon>
        <taxon>Fungi</taxon>
        <taxon>Fungi incertae sedis</taxon>
        <taxon>Zoopagomycota</taxon>
        <taxon>Kickxellomycotina</taxon>
        <taxon>Harpellomycetes</taxon>
        <taxon>Harpellales</taxon>
        <taxon>Legeriomycetaceae</taxon>
        <taxon>Smittium</taxon>
    </lineage>
</organism>
<feature type="region of interest" description="Disordered" evidence="1">
    <location>
        <begin position="1"/>
        <end position="24"/>
    </location>
</feature>
<protein>
    <submittedName>
        <fullName evidence="2">Uncharacterized protein</fullName>
    </submittedName>
</protein>
<reference evidence="2 3" key="1">
    <citation type="submission" date="2017-01" db="EMBL/GenBank/DDBJ databases">
        <authorList>
            <person name="Mah S.A."/>
            <person name="Swanson W.J."/>
            <person name="Moy G.W."/>
            <person name="Vacquier V.D."/>
        </authorList>
    </citation>
    <scope>NUCLEOTIDE SEQUENCE [LARGE SCALE GENOMIC DNA]</scope>
    <source>
        <strain evidence="2 3">GSMNP</strain>
    </source>
</reference>
<gene>
    <name evidence="2" type="ORF">AYI70_g5285</name>
</gene>
<accession>A0A1R1XVA7</accession>
<evidence type="ECO:0000313" key="2">
    <source>
        <dbReference type="EMBL" id="OMJ18570.1"/>
    </source>
</evidence>
<name>A0A1R1XVA7_9FUNG</name>
<dbReference type="AlphaFoldDB" id="A0A1R1XVA7"/>
<dbReference type="EMBL" id="LSSN01001712">
    <property type="protein sequence ID" value="OMJ18570.1"/>
    <property type="molecule type" value="Genomic_DNA"/>
</dbReference>
<comment type="caution">
    <text evidence="2">The sequence shown here is derived from an EMBL/GenBank/DDBJ whole genome shotgun (WGS) entry which is preliminary data.</text>
</comment>
<keyword evidence="3" id="KW-1185">Reference proteome</keyword>
<evidence type="ECO:0000313" key="3">
    <source>
        <dbReference type="Proteomes" id="UP000187283"/>
    </source>
</evidence>
<feature type="compositionally biased region" description="Polar residues" evidence="1">
    <location>
        <begin position="1"/>
        <end position="10"/>
    </location>
</feature>